<dbReference type="Proteomes" id="UP001631969">
    <property type="component" value="Unassembled WGS sequence"/>
</dbReference>
<protein>
    <submittedName>
        <fullName evidence="1">Dps family protein</fullName>
    </submittedName>
</protein>
<name>A0ACC7NQK0_9BACL</name>
<gene>
    <name evidence="1" type="ORF">ACI1P1_00940</name>
</gene>
<dbReference type="EMBL" id="JBJURJ010000001">
    <property type="protein sequence ID" value="MFM9326853.1"/>
    <property type="molecule type" value="Genomic_DNA"/>
</dbReference>
<evidence type="ECO:0000313" key="1">
    <source>
        <dbReference type="EMBL" id="MFM9326853.1"/>
    </source>
</evidence>
<reference evidence="1" key="1">
    <citation type="submission" date="2024-12" db="EMBL/GenBank/DDBJ databases">
        <authorList>
            <person name="Wu N."/>
        </authorList>
    </citation>
    <scope>NUCLEOTIDE SEQUENCE</scope>
    <source>
        <strain evidence="1">P15</strain>
    </source>
</reference>
<accession>A0ACC7NQK0</accession>
<organism evidence="1 2">
    <name type="scientific">Paenibacillus mesotrionivorans</name>
    <dbReference type="NCBI Taxonomy" id="3160968"/>
    <lineage>
        <taxon>Bacteria</taxon>
        <taxon>Bacillati</taxon>
        <taxon>Bacillota</taxon>
        <taxon>Bacilli</taxon>
        <taxon>Bacillales</taxon>
        <taxon>Paenibacillaceae</taxon>
        <taxon>Paenibacillus</taxon>
    </lineage>
</organism>
<sequence>MAKVMMKTGPRADAKPVLESLNKQVAEWTVLYMKWHHYHWYLTGESFFTLHEKFEQLYNEAALNLDELAERMLALDGAPASTLKECLSLATIKEATGKENPTQMVESAWKDLEYIAEELSKGIELADENKDDPTADMLTGLKGKVEKHIWMLKSYLK</sequence>
<keyword evidence="2" id="KW-1185">Reference proteome</keyword>
<comment type="caution">
    <text evidence="1">The sequence shown here is derived from an EMBL/GenBank/DDBJ whole genome shotgun (WGS) entry which is preliminary data.</text>
</comment>
<evidence type="ECO:0000313" key="2">
    <source>
        <dbReference type="Proteomes" id="UP001631969"/>
    </source>
</evidence>
<proteinExistence type="predicted"/>